<dbReference type="EMBL" id="LAZR01022762">
    <property type="protein sequence ID" value="KKL80759.1"/>
    <property type="molecule type" value="Genomic_DNA"/>
</dbReference>
<accession>A0A0F9F307</accession>
<organism evidence="1">
    <name type="scientific">marine sediment metagenome</name>
    <dbReference type="NCBI Taxonomy" id="412755"/>
    <lineage>
        <taxon>unclassified sequences</taxon>
        <taxon>metagenomes</taxon>
        <taxon>ecological metagenomes</taxon>
    </lineage>
</organism>
<protein>
    <submittedName>
        <fullName evidence="1">Uncharacterized protein</fullName>
    </submittedName>
</protein>
<comment type="caution">
    <text evidence="1">The sequence shown here is derived from an EMBL/GenBank/DDBJ whole genome shotgun (WGS) entry which is preliminary data.</text>
</comment>
<name>A0A0F9F307_9ZZZZ</name>
<gene>
    <name evidence="1" type="ORF">LCGC14_2001570</name>
</gene>
<reference evidence="1" key="1">
    <citation type="journal article" date="2015" name="Nature">
        <title>Complex archaea that bridge the gap between prokaryotes and eukaryotes.</title>
        <authorList>
            <person name="Spang A."/>
            <person name="Saw J.H."/>
            <person name="Jorgensen S.L."/>
            <person name="Zaremba-Niedzwiedzka K."/>
            <person name="Martijn J."/>
            <person name="Lind A.E."/>
            <person name="van Eijk R."/>
            <person name="Schleper C."/>
            <person name="Guy L."/>
            <person name="Ettema T.J."/>
        </authorList>
    </citation>
    <scope>NUCLEOTIDE SEQUENCE</scope>
</reference>
<dbReference type="AlphaFoldDB" id="A0A0F9F307"/>
<sequence length="61" mass="7140">MNELNGWTVILKNESTEGFCWQREKVIDLGLLNSNPFKTIFIKSNCFLTKFNGENFIFVCF</sequence>
<proteinExistence type="predicted"/>
<evidence type="ECO:0000313" key="1">
    <source>
        <dbReference type="EMBL" id="KKL80759.1"/>
    </source>
</evidence>